<accession>A0A9W9YQ07</accession>
<dbReference type="GO" id="GO:0005737">
    <property type="term" value="C:cytoplasm"/>
    <property type="evidence" value="ECO:0007669"/>
    <property type="project" value="TreeGrafter"/>
</dbReference>
<dbReference type="CDD" id="cd03190">
    <property type="entry name" value="GST_C_Omega_like"/>
    <property type="match status" value="1"/>
</dbReference>
<dbReference type="Gene3D" id="1.20.1050.10">
    <property type="match status" value="1"/>
</dbReference>
<dbReference type="PANTHER" id="PTHR32419">
    <property type="entry name" value="GLUTATHIONYL-HYDROQUINONE REDUCTASE"/>
    <property type="match status" value="1"/>
</dbReference>
<evidence type="ECO:0000259" key="1">
    <source>
        <dbReference type="PROSITE" id="PS50405"/>
    </source>
</evidence>
<proteinExistence type="predicted"/>
<dbReference type="EMBL" id="MU827307">
    <property type="protein sequence ID" value="KAJ7362066.1"/>
    <property type="molecule type" value="Genomic_DNA"/>
</dbReference>
<dbReference type="InterPro" id="IPR016639">
    <property type="entry name" value="GST_Omega/GSH"/>
</dbReference>
<dbReference type="AlphaFoldDB" id="A0A9W9YQ07"/>
<evidence type="ECO:0000313" key="3">
    <source>
        <dbReference type="Proteomes" id="UP001163046"/>
    </source>
</evidence>
<dbReference type="PROSITE" id="PS50405">
    <property type="entry name" value="GST_CTER"/>
    <property type="match status" value="1"/>
</dbReference>
<dbReference type="InterPro" id="IPR047047">
    <property type="entry name" value="GST_Omega-like_C"/>
</dbReference>
<dbReference type="PANTHER" id="PTHR32419:SF6">
    <property type="entry name" value="GLUTATHIONE S-TRANSFERASE OMEGA-LIKE 1-RELATED"/>
    <property type="match status" value="1"/>
</dbReference>
<dbReference type="InterPro" id="IPR010987">
    <property type="entry name" value="Glutathione-S-Trfase_C-like"/>
</dbReference>
<dbReference type="SUPFAM" id="SSF47616">
    <property type="entry name" value="GST C-terminal domain-like"/>
    <property type="match status" value="1"/>
</dbReference>
<comment type="caution">
    <text evidence="2">The sequence shown here is derived from an EMBL/GenBank/DDBJ whole genome shotgun (WGS) entry which is preliminary data.</text>
</comment>
<dbReference type="Proteomes" id="UP001163046">
    <property type="component" value="Unassembled WGS sequence"/>
</dbReference>
<sequence length="187" mass="21198">MDVHRQQTEMFPGYAEWLSDAERGVHPVGCTDARLNGVRIQKTTLQPGGVGKHQQCVYRAGFATTQEAYDAAVKDVFNALDKVEAILSKSRYLTGDTITEADIRLFTTLVRFDMVYVGHFKCNKKRIVDYPNMWGYLRDLYQTSGVEETVDPEHIQKHYQQSHLNINPNGIVAIGPDLGFKKPHGRQ</sequence>
<dbReference type="GO" id="GO:0004364">
    <property type="term" value="F:glutathione transferase activity"/>
    <property type="evidence" value="ECO:0007669"/>
    <property type="project" value="InterPro"/>
</dbReference>
<dbReference type="OrthoDB" id="2309723at2759"/>
<evidence type="ECO:0000313" key="2">
    <source>
        <dbReference type="EMBL" id="KAJ7362066.1"/>
    </source>
</evidence>
<reference evidence="2" key="1">
    <citation type="submission" date="2023-01" db="EMBL/GenBank/DDBJ databases">
        <title>Genome assembly of the deep-sea coral Lophelia pertusa.</title>
        <authorList>
            <person name="Herrera S."/>
            <person name="Cordes E."/>
        </authorList>
    </citation>
    <scope>NUCLEOTIDE SEQUENCE</scope>
    <source>
        <strain evidence="2">USNM1676648</strain>
        <tissue evidence="2">Polyp</tissue>
    </source>
</reference>
<organism evidence="2 3">
    <name type="scientific">Desmophyllum pertusum</name>
    <dbReference type="NCBI Taxonomy" id="174260"/>
    <lineage>
        <taxon>Eukaryota</taxon>
        <taxon>Metazoa</taxon>
        <taxon>Cnidaria</taxon>
        <taxon>Anthozoa</taxon>
        <taxon>Hexacorallia</taxon>
        <taxon>Scleractinia</taxon>
        <taxon>Caryophylliina</taxon>
        <taxon>Caryophylliidae</taxon>
        <taxon>Desmophyllum</taxon>
    </lineage>
</organism>
<protein>
    <recommendedName>
        <fullName evidence="1">GST C-terminal domain-containing protein</fullName>
    </recommendedName>
</protein>
<name>A0A9W9YQ07_9CNID</name>
<dbReference type="Pfam" id="PF13410">
    <property type="entry name" value="GST_C_2"/>
    <property type="match status" value="1"/>
</dbReference>
<keyword evidence="3" id="KW-1185">Reference proteome</keyword>
<feature type="domain" description="GST C-terminal" evidence="1">
    <location>
        <begin position="32"/>
        <end position="159"/>
    </location>
</feature>
<dbReference type="InterPro" id="IPR036282">
    <property type="entry name" value="Glutathione-S-Trfase_C_sf"/>
</dbReference>
<gene>
    <name evidence="2" type="ORF">OS493_013155</name>
</gene>